<evidence type="ECO:0000256" key="12">
    <source>
        <dbReference type="PIRSR" id="PIRSR621190-5"/>
    </source>
</evidence>
<protein>
    <recommendedName>
        <fullName evidence="13">Peptidase metallopeptidase domain-containing protein</fullName>
    </recommendedName>
</protein>
<feature type="binding site" evidence="11">
    <location>
        <position position="263"/>
    </location>
    <ligand>
        <name>Ca(2+)</name>
        <dbReference type="ChEBI" id="CHEBI:29108"/>
        <label>3</label>
    </ligand>
</feature>
<evidence type="ECO:0000313" key="14">
    <source>
        <dbReference type="EMBL" id="OAY22199.1"/>
    </source>
</evidence>
<comment type="cofactor">
    <cofactor evidence="11">
        <name>Zn(2+)</name>
        <dbReference type="ChEBI" id="CHEBI:29105"/>
    </cofactor>
    <text evidence="11">Binds 2 Zn(2+) ions per subunit.</text>
</comment>
<dbReference type="Gene3D" id="3.40.390.10">
    <property type="entry name" value="Collagenase (Catalytic Domain)"/>
    <property type="match status" value="1"/>
</dbReference>
<keyword evidence="2" id="KW-0645">Protease</keyword>
<feature type="binding site" evidence="11">
    <location>
        <position position="226"/>
    </location>
    <ligand>
        <name>Ca(2+)</name>
        <dbReference type="ChEBI" id="CHEBI:29108"/>
        <label>2</label>
    </ligand>
</feature>
<dbReference type="InterPro" id="IPR036365">
    <property type="entry name" value="PGBD-like_sf"/>
</dbReference>
<dbReference type="Gramene" id="Manes.17G119742.1.v8.1">
    <property type="protein sequence ID" value="Manes.17G119742.1.v8.1.CDS.1"/>
    <property type="gene ID" value="Manes.17G119742.v8.1"/>
</dbReference>
<accession>A0A199UC10</accession>
<dbReference type="GO" id="GO:0008270">
    <property type="term" value="F:zinc ion binding"/>
    <property type="evidence" value="ECO:0007669"/>
    <property type="project" value="InterPro"/>
</dbReference>
<feature type="binding site" evidence="11">
    <location>
        <position position="243"/>
    </location>
    <ligand>
        <name>Ca(2+)</name>
        <dbReference type="ChEBI" id="CHEBI:29108"/>
        <label>3</label>
    </ligand>
</feature>
<feature type="short sequence motif" description="Cysteine switch" evidence="12">
    <location>
        <begin position="133"/>
        <end position="162"/>
    </location>
</feature>
<feature type="binding site" description="in inhibited form" evidence="11">
    <location>
        <position position="135"/>
    </location>
    <ligand>
        <name>Zn(2+)</name>
        <dbReference type="ChEBI" id="CHEBI:29105"/>
        <label>2</label>
        <note>catalytic</note>
    </ligand>
</feature>
<reference evidence="14" key="1">
    <citation type="submission" date="2016-02" db="EMBL/GenBank/DDBJ databases">
        <title>WGS assembly of Manihot esculenta.</title>
        <authorList>
            <person name="Bredeson J.V."/>
            <person name="Prochnik S.E."/>
            <person name="Lyons J.B."/>
            <person name="Schmutz J."/>
            <person name="Grimwood J."/>
            <person name="Vrebalov J."/>
            <person name="Bart R.S."/>
            <person name="Amuge T."/>
            <person name="Ferguson M.E."/>
            <person name="Green R."/>
            <person name="Putnam N."/>
            <person name="Stites J."/>
            <person name="Rounsley S."/>
            <person name="Rokhsar D.S."/>
        </authorList>
    </citation>
    <scope>NUCLEOTIDE SEQUENCE [LARGE SCALE GENOMIC DNA]</scope>
    <source>
        <tissue evidence="14">Leaf</tissue>
    </source>
</reference>
<evidence type="ECO:0000256" key="11">
    <source>
        <dbReference type="PIRSR" id="PIRSR621190-2"/>
    </source>
</evidence>
<evidence type="ECO:0000256" key="9">
    <source>
        <dbReference type="ARBA" id="ARBA00023180"/>
    </source>
</evidence>
<organism evidence="14">
    <name type="scientific">Manihot esculenta</name>
    <name type="common">Cassava</name>
    <name type="synonym">Jatropha manihot</name>
    <dbReference type="NCBI Taxonomy" id="3983"/>
    <lineage>
        <taxon>Eukaryota</taxon>
        <taxon>Viridiplantae</taxon>
        <taxon>Streptophyta</taxon>
        <taxon>Embryophyta</taxon>
        <taxon>Tracheophyta</taxon>
        <taxon>Spermatophyta</taxon>
        <taxon>Magnoliopsida</taxon>
        <taxon>eudicotyledons</taxon>
        <taxon>Gunneridae</taxon>
        <taxon>Pentapetalae</taxon>
        <taxon>rosids</taxon>
        <taxon>fabids</taxon>
        <taxon>Malpighiales</taxon>
        <taxon>Euphorbiaceae</taxon>
        <taxon>Crotonoideae</taxon>
        <taxon>Manihoteae</taxon>
        <taxon>Manihot</taxon>
    </lineage>
</organism>
<dbReference type="Pfam" id="PF01471">
    <property type="entry name" value="PG_binding_1"/>
    <property type="match status" value="1"/>
</dbReference>
<dbReference type="PRINTS" id="PR00138">
    <property type="entry name" value="MATRIXIN"/>
</dbReference>
<dbReference type="InterPro" id="IPR001818">
    <property type="entry name" value="Pept_M10_metallopeptidase"/>
</dbReference>
<feature type="binding site" evidence="11">
    <location>
        <position position="244"/>
    </location>
    <ligand>
        <name>Ca(2+)</name>
        <dbReference type="ChEBI" id="CHEBI:29108"/>
        <label>3</label>
    </ligand>
</feature>
<evidence type="ECO:0000256" key="6">
    <source>
        <dbReference type="ARBA" id="ARBA00022833"/>
    </source>
</evidence>
<dbReference type="PANTHER" id="PTHR10201">
    <property type="entry name" value="MATRIX METALLOPROTEINASE"/>
    <property type="match status" value="1"/>
</dbReference>
<dbReference type="InterPro" id="IPR021190">
    <property type="entry name" value="Pept_M10A"/>
</dbReference>
<dbReference type="OrthoDB" id="406838at2759"/>
<dbReference type="GO" id="GO:0006508">
    <property type="term" value="P:proteolysis"/>
    <property type="evidence" value="ECO:0007669"/>
    <property type="project" value="UniProtKB-KW"/>
</dbReference>
<dbReference type="GO" id="GO:0031012">
    <property type="term" value="C:extracellular matrix"/>
    <property type="evidence" value="ECO:0007669"/>
    <property type="project" value="InterPro"/>
</dbReference>
<feature type="binding site" evidence="11">
    <location>
        <position position="295"/>
    </location>
    <ligand>
        <name>Zn(2+)</name>
        <dbReference type="ChEBI" id="CHEBI:29105"/>
        <label>2</label>
        <note>catalytic</note>
    </ligand>
</feature>
<keyword evidence="7" id="KW-0482">Metalloprotease</keyword>
<dbReference type="SUPFAM" id="SSF47090">
    <property type="entry name" value="PGBD-like"/>
    <property type="match status" value="1"/>
</dbReference>
<keyword evidence="3 11" id="KW-0479">Metal-binding</keyword>
<feature type="binding site" evidence="11">
    <location>
        <position position="236"/>
    </location>
    <ligand>
        <name>Zn(2+)</name>
        <dbReference type="ChEBI" id="CHEBI:29105"/>
        <label>1</label>
    </ligand>
</feature>
<dbReference type="InterPro" id="IPR002477">
    <property type="entry name" value="Peptidoglycan-bd-like"/>
</dbReference>
<sequence length="330" mass="37281">MNHYTKKAITLKRKLPMAPKFTHLLSTFLMLLFSMHLLLAQSRTLKPEGHHVGNTLKFLQSLKQVQKGQNVIGLSEVKKQLNKFGYYPSGDANNLTDDFDESLESALKTYQNFYQLEVTGNLDSATIKKMMIPRCGVPDIINHTSSSKPTSSSHKSKMFHMVSHYDFPRGMPRWPSSKYELTYTFRSGVQNPNEQDMRSACSQAFQRWESVSQFKFQEAPAGSQADIVIGFYRGDHGDEDPFDGPGNILAHSFSPQDGRFHYDADEDWSSNPNMNQMDLESVAVHEIGHLLGLAHSQDSNAIMYATIPPGTIKRELTQDDIDGIHALYDN</sequence>
<dbReference type="InterPro" id="IPR021158">
    <property type="entry name" value="Pept_M10A_Zn_BS"/>
</dbReference>
<feature type="binding site" evidence="11">
    <location>
        <position position="266"/>
    </location>
    <ligand>
        <name>Ca(2+)</name>
        <dbReference type="ChEBI" id="CHEBI:29108"/>
        <label>3</label>
    </ligand>
</feature>
<dbReference type="AlphaFoldDB" id="A0A199UC10"/>
<feature type="binding site" evidence="11">
    <location>
        <position position="289"/>
    </location>
    <ligand>
        <name>Zn(2+)</name>
        <dbReference type="ChEBI" id="CHEBI:29105"/>
        <label>2</label>
        <note>catalytic</note>
    </ligand>
</feature>
<keyword evidence="11" id="KW-0106">Calcium</keyword>
<feature type="active site" evidence="10">
    <location>
        <position position="286"/>
    </location>
</feature>
<proteinExistence type="inferred from homology"/>
<dbReference type="EMBL" id="KV450474">
    <property type="protein sequence ID" value="OAY22199.1"/>
    <property type="molecule type" value="Genomic_DNA"/>
</dbReference>
<evidence type="ECO:0000256" key="5">
    <source>
        <dbReference type="ARBA" id="ARBA00022801"/>
    </source>
</evidence>
<dbReference type="InterPro" id="IPR006026">
    <property type="entry name" value="Peptidase_Metallo"/>
</dbReference>
<evidence type="ECO:0000256" key="3">
    <source>
        <dbReference type="ARBA" id="ARBA00022723"/>
    </source>
</evidence>
<evidence type="ECO:0000259" key="13">
    <source>
        <dbReference type="SMART" id="SM00235"/>
    </source>
</evidence>
<dbReference type="SMART" id="SM00235">
    <property type="entry name" value="ZnMc"/>
    <property type="match status" value="1"/>
</dbReference>
<gene>
    <name evidence="14" type="ORF">MANES_S021400</name>
</gene>
<feature type="domain" description="Peptidase metallopeptidase" evidence="13">
    <location>
        <begin position="170"/>
        <end position="330"/>
    </location>
</feature>
<name>A0A199UC10_MANES</name>
<feature type="binding site" evidence="11">
    <location>
        <position position="266"/>
    </location>
    <ligand>
        <name>Ca(2+)</name>
        <dbReference type="ChEBI" id="CHEBI:29108"/>
        <label>1</label>
    </ligand>
</feature>
<keyword evidence="9" id="KW-0325">Glycoprotein</keyword>
<dbReference type="PANTHER" id="PTHR10201:SF268">
    <property type="entry name" value="PEPTIDASE METALLOPEPTIDASE DOMAIN-CONTAINING PROTEIN"/>
    <property type="match status" value="1"/>
</dbReference>
<dbReference type="InterPro" id="IPR033739">
    <property type="entry name" value="M10A_MMP"/>
</dbReference>
<evidence type="ECO:0000256" key="4">
    <source>
        <dbReference type="ARBA" id="ARBA00022729"/>
    </source>
</evidence>
<feature type="binding site" evidence="11">
    <location>
        <position position="303"/>
    </location>
    <ligand>
        <name>Zn(2+)</name>
        <dbReference type="ChEBI" id="CHEBI:29105"/>
        <label>2</label>
        <note>catalytic</note>
    </ligand>
</feature>
<dbReference type="SUPFAM" id="SSF55486">
    <property type="entry name" value="Metalloproteases ('zincins'), catalytic domain"/>
    <property type="match status" value="1"/>
</dbReference>
<feature type="binding site" evidence="11">
    <location>
        <position position="261"/>
    </location>
    <ligand>
        <name>Zn(2+)</name>
        <dbReference type="ChEBI" id="CHEBI:29105"/>
        <label>1</label>
    </ligand>
</feature>
<dbReference type="CDD" id="cd04278">
    <property type="entry name" value="ZnMc_MMP"/>
    <property type="match status" value="1"/>
</dbReference>
<dbReference type="PROSITE" id="PS00546">
    <property type="entry name" value="CYSTEINE_SWITCH"/>
    <property type="match status" value="1"/>
</dbReference>
<dbReference type="InterPro" id="IPR024079">
    <property type="entry name" value="MetalloPept_cat_dom_sf"/>
</dbReference>
<feature type="binding site" evidence="11">
    <location>
        <position position="251"/>
    </location>
    <ligand>
        <name>Zn(2+)</name>
        <dbReference type="ChEBI" id="CHEBI:29105"/>
        <label>1</label>
    </ligand>
</feature>
<keyword evidence="6 11" id="KW-0862">Zinc</keyword>
<comment type="cofactor">
    <cofactor evidence="11">
        <name>Ca(2+)</name>
        <dbReference type="ChEBI" id="CHEBI:29108"/>
    </cofactor>
    <text evidence="11">Can bind about 5 Ca(2+) ions per subunit.</text>
</comment>
<evidence type="ECO:0000256" key="1">
    <source>
        <dbReference type="ARBA" id="ARBA00009614"/>
    </source>
</evidence>
<feature type="binding site" evidence="11">
    <location>
        <position position="285"/>
    </location>
    <ligand>
        <name>Zn(2+)</name>
        <dbReference type="ChEBI" id="CHEBI:29105"/>
        <label>2</label>
        <note>catalytic</note>
    </ligand>
</feature>
<comment type="similarity">
    <text evidence="1">Belongs to the peptidase M10A family. Matrix metalloproteinases (MMPs) subfamily.</text>
</comment>
<keyword evidence="4" id="KW-0732">Signal</keyword>
<dbReference type="GO" id="GO:0004222">
    <property type="term" value="F:metalloendopeptidase activity"/>
    <property type="evidence" value="ECO:0007669"/>
    <property type="project" value="InterPro"/>
</dbReference>
<evidence type="ECO:0000256" key="8">
    <source>
        <dbReference type="ARBA" id="ARBA00023145"/>
    </source>
</evidence>
<dbReference type="Pfam" id="PF00413">
    <property type="entry name" value="Peptidase_M10"/>
    <property type="match status" value="1"/>
</dbReference>
<evidence type="ECO:0000256" key="2">
    <source>
        <dbReference type="ARBA" id="ARBA00022670"/>
    </source>
</evidence>
<keyword evidence="5" id="KW-0378">Hydrolase</keyword>
<evidence type="ECO:0000256" key="7">
    <source>
        <dbReference type="ARBA" id="ARBA00023049"/>
    </source>
</evidence>
<keyword evidence="8" id="KW-0865">Zymogen</keyword>
<evidence type="ECO:0000256" key="10">
    <source>
        <dbReference type="PIRSR" id="PIRSR621190-1"/>
    </source>
</evidence>
<feature type="binding site" evidence="11">
    <location>
        <position position="238"/>
    </location>
    <ligand>
        <name>Zn(2+)</name>
        <dbReference type="ChEBI" id="CHEBI:29105"/>
        <label>1</label>
    </ligand>
</feature>
<dbReference type="FunFam" id="3.40.390.10:FF:000018">
    <property type="entry name" value="Metalloendoproteinase 1"/>
    <property type="match status" value="1"/>
</dbReference>